<protein>
    <submittedName>
        <fullName evidence="1">Uncharacterized protein</fullName>
    </submittedName>
</protein>
<accession>A0A9X0CIA8</accession>
<keyword evidence="2" id="KW-1185">Reference proteome</keyword>
<dbReference type="EMBL" id="MU827344">
    <property type="protein sequence ID" value="KAJ7352895.1"/>
    <property type="molecule type" value="Genomic_DNA"/>
</dbReference>
<reference evidence="1" key="1">
    <citation type="submission" date="2023-01" db="EMBL/GenBank/DDBJ databases">
        <title>Genome assembly of the deep-sea coral Lophelia pertusa.</title>
        <authorList>
            <person name="Herrera S."/>
            <person name="Cordes E."/>
        </authorList>
    </citation>
    <scope>NUCLEOTIDE SEQUENCE</scope>
    <source>
        <strain evidence="1">USNM1676648</strain>
        <tissue evidence="1">Polyp</tissue>
    </source>
</reference>
<evidence type="ECO:0000313" key="2">
    <source>
        <dbReference type="Proteomes" id="UP001163046"/>
    </source>
</evidence>
<name>A0A9X0CIA8_9CNID</name>
<organism evidence="1 2">
    <name type="scientific">Desmophyllum pertusum</name>
    <dbReference type="NCBI Taxonomy" id="174260"/>
    <lineage>
        <taxon>Eukaryota</taxon>
        <taxon>Metazoa</taxon>
        <taxon>Cnidaria</taxon>
        <taxon>Anthozoa</taxon>
        <taxon>Hexacorallia</taxon>
        <taxon>Scleractinia</taxon>
        <taxon>Caryophylliina</taxon>
        <taxon>Caryophylliidae</taxon>
        <taxon>Desmophyllum</taxon>
    </lineage>
</organism>
<evidence type="ECO:0000313" key="1">
    <source>
        <dbReference type="EMBL" id="KAJ7352895.1"/>
    </source>
</evidence>
<dbReference type="AlphaFoldDB" id="A0A9X0CIA8"/>
<proteinExistence type="predicted"/>
<gene>
    <name evidence="1" type="ORF">OS493_033161</name>
</gene>
<comment type="caution">
    <text evidence="1">The sequence shown here is derived from an EMBL/GenBank/DDBJ whole genome shotgun (WGS) entry which is preliminary data.</text>
</comment>
<dbReference type="Proteomes" id="UP001163046">
    <property type="component" value="Unassembled WGS sequence"/>
</dbReference>
<sequence>MMHILKQVTTDTGAVLKSCTKQSADAKQLEESMSLMSGMPEAARLSSLLHLTCLLFEEKKISM</sequence>